<dbReference type="Proteomes" id="UP000287166">
    <property type="component" value="Unassembled WGS sequence"/>
</dbReference>
<keyword evidence="4" id="KW-1185">Reference proteome</keyword>
<feature type="signal peptide" evidence="2">
    <location>
        <begin position="1"/>
        <end position="21"/>
    </location>
</feature>
<keyword evidence="2" id="KW-0732">Signal</keyword>
<sequence>MRSSAFLAIAASVVIPVFVAASPTPADAFEPRPSGPDWRRDALDVSGIESNSNNRLHSRVNDAYSGGDFLEEGVRDVIGSTSTSNNQPHSRDDDGSLGCGFDCAAEIDEQN</sequence>
<organism evidence="3 4">
    <name type="scientific">Sparassis crispa</name>
    <dbReference type="NCBI Taxonomy" id="139825"/>
    <lineage>
        <taxon>Eukaryota</taxon>
        <taxon>Fungi</taxon>
        <taxon>Dikarya</taxon>
        <taxon>Basidiomycota</taxon>
        <taxon>Agaricomycotina</taxon>
        <taxon>Agaricomycetes</taxon>
        <taxon>Polyporales</taxon>
        <taxon>Sparassidaceae</taxon>
        <taxon>Sparassis</taxon>
    </lineage>
</organism>
<reference evidence="3 4" key="1">
    <citation type="journal article" date="2018" name="Sci. Rep.">
        <title>Genome sequence of the cauliflower mushroom Sparassis crispa (Hanabiratake) and its association with beneficial usage.</title>
        <authorList>
            <person name="Kiyama R."/>
            <person name="Furutani Y."/>
            <person name="Kawaguchi K."/>
            <person name="Nakanishi T."/>
        </authorList>
    </citation>
    <scope>NUCLEOTIDE SEQUENCE [LARGE SCALE GENOMIC DNA]</scope>
</reference>
<dbReference type="AlphaFoldDB" id="A0A401H3L6"/>
<name>A0A401H3L6_9APHY</name>
<evidence type="ECO:0008006" key="5">
    <source>
        <dbReference type="Google" id="ProtNLM"/>
    </source>
</evidence>
<dbReference type="RefSeq" id="XP_027619853.1">
    <property type="nucleotide sequence ID" value="XM_027764052.1"/>
</dbReference>
<evidence type="ECO:0000313" key="4">
    <source>
        <dbReference type="Proteomes" id="UP000287166"/>
    </source>
</evidence>
<evidence type="ECO:0000256" key="1">
    <source>
        <dbReference type="SAM" id="MobiDB-lite"/>
    </source>
</evidence>
<protein>
    <recommendedName>
        <fullName evidence="5">Secreted protein</fullName>
    </recommendedName>
</protein>
<accession>A0A401H3L6</accession>
<feature type="region of interest" description="Disordered" evidence="1">
    <location>
        <begin position="75"/>
        <end position="99"/>
    </location>
</feature>
<gene>
    <name evidence="3" type="ORF">SCP_1403480</name>
</gene>
<feature type="compositionally biased region" description="Polar residues" evidence="1">
    <location>
        <begin position="79"/>
        <end position="88"/>
    </location>
</feature>
<evidence type="ECO:0000313" key="3">
    <source>
        <dbReference type="EMBL" id="GBE88940.1"/>
    </source>
</evidence>
<comment type="caution">
    <text evidence="3">The sequence shown here is derived from an EMBL/GenBank/DDBJ whole genome shotgun (WGS) entry which is preliminary data.</text>
</comment>
<dbReference type="GeneID" id="38785857"/>
<proteinExistence type="predicted"/>
<dbReference type="InParanoid" id="A0A401H3L6"/>
<dbReference type="EMBL" id="BFAD01000014">
    <property type="protein sequence ID" value="GBE88940.1"/>
    <property type="molecule type" value="Genomic_DNA"/>
</dbReference>
<evidence type="ECO:0000256" key="2">
    <source>
        <dbReference type="SAM" id="SignalP"/>
    </source>
</evidence>
<feature type="chain" id="PRO_5019355851" description="Secreted protein" evidence="2">
    <location>
        <begin position="22"/>
        <end position="111"/>
    </location>
</feature>